<accession>A0ABV5ZA57</accession>
<evidence type="ECO:0000256" key="2">
    <source>
        <dbReference type="SAM" id="Phobius"/>
    </source>
</evidence>
<evidence type="ECO:0000256" key="1">
    <source>
        <dbReference type="ARBA" id="ARBA00010894"/>
    </source>
</evidence>
<dbReference type="RefSeq" id="WP_035460487.1">
    <property type="nucleotide sequence ID" value="NZ_JBHLZN010000002.1"/>
</dbReference>
<dbReference type="PANTHER" id="PTHR33219">
    <property type="entry name" value="YLMG HOMOLOG PROTEIN 2, CHLOROPLASTIC"/>
    <property type="match status" value="1"/>
</dbReference>
<sequence length="180" mass="20022">MGNDPIILIVRTLGSLFVFIVLLRFLLQLTRADFYNPISQAVVKFTNPALIPLRRVIPGWKGMDLASIMLALLVKLVVVFVVFYRHGGIPDVLSLLIFSSVGVLYSLLDIYFWSILIMVILSWVAPNSSHPGAQLIWQISEPVCNLARKVLPPIGGLDLSPILIFLAIQLIQGQLQPFAF</sequence>
<dbReference type="Proteomes" id="UP001589628">
    <property type="component" value="Unassembled WGS sequence"/>
</dbReference>
<comment type="caution">
    <text evidence="3">The sequence shown here is derived from an EMBL/GenBank/DDBJ whole genome shotgun (WGS) entry which is preliminary data.</text>
</comment>
<evidence type="ECO:0000313" key="4">
    <source>
        <dbReference type="Proteomes" id="UP001589628"/>
    </source>
</evidence>
<keyword evidence="4" id="KW-1185">Reference proteome</keyword>
<organism evidence="3 4">
    <name type="scientific">Balneatrix alpica</name>
    <dbReference type="NCBI Taxonomy" id="75684"/>
    <lineage>
        <taxon>Bacteria</taxon>
        <taxon>Pseudomonadati</taxon>
        <taxon>Pseudomonadota</taxon>
        <taxon>Gammaproteobacteria</taxon>
        <taxon>Oceanospirillales</taxon>
        <taxon>Balneatrichaceae</taxon>
        <taxon>Balneatrix</taxon>
    </lineage>
</organism>
<dbReference type="InterPro" id="IPR003425">
    <property type="entry name" value="CCB3/YggT"/>
</dbReference>
<feature type="transmembrane region" description="Helical" evidence="2">
    <location>
        <begin position="6"/>
        <end position="27"/>
    </location>
</feature>
<keyword evidence="2" id="KW-0472">Membrane</keyword>
<keyword evidence="2" id="KW-0812">Transmembrane</keyword>
<evidence type="ECO:0000313" key="3">
    <source>
        <dbReference type="EMBL" id="MFB9886149.1"/>
    </source>
</evidence>
<keyword evidence="2" id="KW-1133">Transmembrane helix</keyword>
<proteinExistence type="inferred from homology"/>
<dbReference type="EMBL" id="JBHLZN010000002">
    <property type="protein sequence ID" value="MFB9886149.1"/>
    <property type="molecule type" value="Genomic_DNA"/>
</dbReference>
<name>A0ABV5ZA57_9GAMM</name>
<comment type="similarity">
    <text evidence="1">Belongs to the YggT family.</text>
</comment>
<feature type="transmembrane region" description="Helical" evidence="2">
    <location>
        <begin position="65"/>
        <end position="84"/>
    </location>
</feature>
<feature type="transmembrane region" description="Helical" evidence="2">
    <location>
        <begin position="104"/>
        <end position="125"/>
    </location>
</feature>
<reference evidence="3 4" key="1">
    <citation type="submission" date="2024-09" db="EMBL/GenBank/DDBJ databases">
        <authorList>
            <person name="Sun Q."/>
            <person name="Mori K."/>
        </authorList>
    </citation>
    <scope>NUCLEOTIDE SEQUENCE [LARGE SCALE GENOMIC DNA]</scope>
    <source>
        <strain evidence="3 4">ATCC 51285</strain>
    </source>
</reference>
<protein>
    <submittedName>
        <fullName evidence="3">YggT family protein</fullName>
    </submittedName>
</protein>
<dbReference type="Pfam" id="PF02325">
    <property type="entry name" value="CCB3_YggT"/>
    <property type="match status" value="2"/>
</dbReference>
<gene>
    <name evidence="3" type="ORF">ACFFLH_06980</name>
</gene>
<dbReference type="PANTHER" id="PTHR33219:SF14">
    <property type="entry name" value="PROTEIN COFACTOR ASSEMBLY OF COMPLEX C SUBUNIT B CCB3, CHLOROPLASTIC-RELATED"/>
    <property type="match status" value="1"/>
</dbReference>